<accession>A0A2C5ZUF5</accession>
<dbReference type="AlphaFoldDB" id="A0A2C5ZUF5"/>
<comment type="caution">
    <text evidence="1">The sequence shown here is derived from an EMBL/GenBank/DDBJ whole genome shotgun (WGS) entry which is preliminary data.</text>
</comment>
<dbReference type="Gene3D" id="3.40.50.150">
    <property type="entry name" value="Vaccinia Virus protein VP39"/>
    <property type="match status" value="1"/>
</dbReference>
<dbReference type="SUPFAM" id="SSF53335">
    <property type="entry name" value="S-adenosyl-L-methionine-dependent methyltransferases"/>
    <property type="match status" value="1"/>
</dbReference>
<dbReference type="GO" id="GO:0005737">
    <property type="term" value="C:cytoplasm"/>
    <property type="evidence" value="ECO:0007669"/>
    <property type="project" value="TreeGrafter"/>
</dbReference>
<keyword evidence="2" id="KW-1185">Reference proteome</keyword>
<proteinExistence type="predicted"/>
<dbReference type="InterPro" id="IPR019410">
    <property type="entry name" value="Methyltransf_16"/>
</dbReference>
<reference evidence="1 2" key="1">
    <citation type="submission" date="2017-06" db="EMBL/GenBank/DDBJ databases">
        <title>Ant-infecting Ophiocordyceps genomes reveal a high diversity of potential behavioral manipulation genes and a possible major role for enterotoxins.</title>
        <authorList>
            <person name="De Bekker C."/>
            <person name="Evans H.C."/>
            <person name="Brachmann A."/>
            <person name="Hughes D.P."/>
        </authorList>
    </citation>
    <scope>NUCLEOTIDE SEQUENCE [LARGE SCALE GENOMIC DNA]</scope>
    <source>
        <strain evidence="1 2">1348a</strain>
    </source>
</reference>
<dbReference type="InterPro" id="IPR029063">
    <property type="entry name" value="SAM-dependent_MTases_sf"/>
</dbReference>
<dbReference type="PANTHER" id="PTHR14614">
    <property type="entry name" value="HEPATOCELLULAR CARCINOMA-ASSOCIATED ANTIGEN"/>
    <property type="match status" value="1"/>
</dbReference>
<evidence type="ECO:0008006" key="3">
    <source>
        <dbReference type="Google" id="ProtNLM"/>
    </source>
</evidence>
<dbReference type="Proteomes" id="UP000224854">
    <property type="component" value="Unassembled WGS sequence"/>
</dbReference>
<dbReference type="PANTHER" id="PTHR14614:SF130">
    <property type="entry name" value="PROTEIN-LYSINE N-METHYLTRANSFERASE EEF2KMT"/>
    <property type="match status" value="1"/>
</dbReference>
<dbReference type="Pfam" id="PF10294">
    <property type="entry name" value="Methyltransf_16"/>
    <property type="match status" value="1"/>
</dbReference>
<dbReference type="CDD" id="cd02440">
    <property type="entry name" value="AdoMet_MTases"/>
    <property type="match status" value="1"/>
</dbReference>
<protein>
    <recommendedName>
        <fullName evidence="3">FAM86 N-terminal domain-containing protein</fullName>
    </recommendedName>
</protein>
<dbReference type="OrthoDB" id="194386at2759"/>
<dbReference type="EMBL" id="NJEU01000033">
    <property type="protein sequence ID" value="PHH82981.1"/>
    <property type="molecule type" value="Genomic_DNA"/>
</dbReference>
<dbReference type="GO" id="GO:0008757">
    <property type="term" value="F:S-adenosylmethionine-dependent methyltransferase activity"/>
    <property type="evidence" value="ECO:0007669"/>
    <property type="project" value="UniProtKB-ARBA"/>
</dbReference>
<evidence type="ECO:0000313" key="2">
    <source>
        <dbReference type="Proteomes" id="UP000224854"/>
    </source>
</evidence>
<organism evidence="1 2">
    <name type="scientific">Ophiocordyceps australis</name>
    <dbReference type="NCBI Taxonomy" id="1399860"/>
    <lineage>
        <taxon>Eukaryota</taxon>
        <taxon>Fungi</taxon>
        <taxon>Dikarya</taxon>
        <taxon>Ascomycota</taxon>
        <taxon>Pezizomycotina</taxon>
        <taxon>Sordariomycetes</taxon>
        <taxon>Hypocreomycetidae</taxon>
        <taxon>Hypocreales</taxon>
        <taxon>Ophiocordycipitaceae</taxon>
        <taxon>Ophiocordyceps</taxon>
    </lineage>
</organism>
<sequence>MHDAESSWIRQVDRLRHQYFQQEAVLDFPSPELIRLPKVQDAIYSQLFDEHAVVLCPPKRYQTKVLKQLVVRIEAAIVDWDTHAVSDSLMTSLAELMRTPMPLEAAVIQEKSTVRYYLSQLDHSGRDLVETEEEPCISLLESRSILSAAGTTGLRTWEAALHLGQYLSQNPQVVAGRRVLELGAGTGYLSMLCAKYLSPAHVTLSDGSDDVVSSFANNLLLNRLQEDSSHITFVKLIWGHPLIGADAQWIKGEPVDVILGADVTYDRSAIPALVATLAEILGMYMHAQAFVAIVRRSEDSFNALLERCVQHKLALEKLQYGVLPRAKQEGPFYCDQVELRIYRIQDKANKSDSEVAASGSC</sequence>
<gene>
    <name evidence="1" type="ORF">CDD82_4095</name>
</gene>
<evidence type="ECO:0000313" key="1">
    <source>
        <dbReference type="EMBL" id="PHH82981.1"/>
    </source>
</evidence>
<name>A0A2C5ZUF5_9HYPO</name>